<protein>
    <submittedName>
        <fullName evidence="1">DinB family protein</fullName>
    </submittedName>
</protein>
<dbReference type="AlphaFoldDB" id="A0A8T6R1T0"/>
<comment type="caution">
    <text evidence="1">The sequence shown here is derived from an EMBL/GenBank/DDBJ whole genome shotgun (WGS) entry which is preliminary data.</text>
</comment>
<reference evidence="1" key="1">
    <citation type="submission" date="2020-03" db="EMBL/GenBank/DDBJ databases">
        <title>Phycicoccus flavus sp. nov., a novel endophytic actinobacterium isolated from branch of Kandelia candel.</title>
        <authorList>
            <person name="Tuo L."/>
        </authorList>
    </citation>
    <scope>NUCLEOTIDE SEQUENCE</scope>
    <source>
        <strain evidence="1">CMS6Z-2</strain>
    </source>
</reference>
<sequence>MPADDETVPDPRPDTGDERAQLLGFLAGQRDALRRKCTGVDAAGLSAAHPPSTLTLGALLHHAAYTEDWWFTVCVGGGEMPPIWQALDVDADIDAEMTVSSTMTPDALLARYDEACARSDAVLAQVPDLGQRARSRSGPGEPGNVRWVVLHMIEETARHAGHADLLREAVDGSTGE</sequence>
<keyword evidence="2" id="KW-1185">Reference proteome</keyword>
<dbReference type="Pfam" id="PF04978">
    <property type="entry name" value="MST"/>
    <property type="match status" value="1"/>
</dbReference>
<evidence type="ECO:0000313" key="2">
    <source>
        <dbReference type="Proteomes" id="UP000287866"/>
    </source>
</evidence>
<evidence type="ECO:0000313" key="1">
    <source>
        <dbReference type="EMBL" id="NHA68308.1"/>
    </source>
</evidence>
<dbReference type="Gene3D" id="1.20.120.450">
    <property type="entry name" value="dinb family like domain"/>
    <property type="match status" value="1"/>
</dbReference>
<gene>
    <name evidence="1" type="ORF">EPD83_009625</name>
</gene>
<proteinExistence type="predicted"/>
<dbReference type="InterPro" id="IPR007061">
    <property type="entry name" value="MST-like"/>
</dbReference>
<name>A0A8T6R1T0_9MICO</name>
<dbReference type="InterPro" id="IPR034660">
    <property type="entry name" value="DinB/YfiT-like"/>
</dbReference>
<organism evidence="1 2">
    <name type="scientific">Phycicoccus flavus</name>
    <dbReference type="NCBI Taxonomy" id="2502783"/>
    <lineage>
        <taxon>Bacteria</taxon>
        <taxon>Bacillati</taxon>
        <taxon>Actinomycetota</taxon>
        <taxon>Actinomycetes</taxon>
        <taxon>Micrococcales</taxon>
        <taxon>Intrasporangiaceae</taxon>
        <taxon>Phycicoccus</taxon>
    </lineage>
</organism>
<dbReference type="EMBL" id="SAYU02000026">
    <property type="protein sequence ID" value="NHA68308.1"/>
    <property type="molecule type" value="Genomic_DNA"/>
</dbReference>
<dbReference type="SUPFAM" id="SSF109854">
    <property type="entry name" value="DinB/YfiT-like putative metalloenzymes"/>
    <property type="match status" value="1"/>
</dbReference>
<accession>A0A8T6R1T0</accession>
<dbReference type="Proteomes" id="UP000287866">
    <property type="component" value="Unassembled WGS sequence"/>
</dbReference>
<dbReference type="RefSeq" id="WP_164896261.1">
    <property type="nucleotide sequence ID" value="NZ_SAYU02000026.1"/>
</dbReference>